<dbReference type="Proteomes" id="UP000595278">
    <property type="component" value="Chromosome"/>
</dbReference>
<accession>A0A974NG09</accession>
<gene>
    <name evidence="2" type="ORF">JHT90_02255</name>
</gene>
<proteinExistence type="predicted"/>
<sequence>MSDKDPSFWQSLYLSISISPIGQGSTLATIIAALRVLYDDQETKMIRVILEASLCGSLALCVSSIVEMLNLPTSATVTIGGTIGFIGVTTLRDKLLKIINRKIDNEEESK</sequence>
<keyword evidence="1" id="KW-1133">Transmembrane helix</keyword>
<dbReference type="Pfam" id="PF05106">
    <property type="entry name" value="Phage_holin_3_1"/>
    <property type="match status" value="1"/>
</dbReference>
<keyword evidence="1" id="KW-0472">Membrane</keyword>
<evidence type="ECO:0000313" key="2">
    <source>
        <dbReference type="EMBL" id="QQP86096.1"/>
    </source>
</evidence>
<keyword evidence="3" id="KW-1185">Reference proteome</keyword>
<reference evidence="2 3" key="1">
    <citation type="submission" date="2021-01" db="EMBL/GenBank/DDBJ databases">
        <title>Entomomonas sp. F2A isolated from a house cricket (Acheta domesticus).</title>
        <authorList>
            <person name="Spergser J."/>
            <person name="Busse H.-J."/>
        </authorList>
    </citation>
    <scope>NUCLEOTIDE SEQUENCE [LARGE SCALE GENOMIC DNA]</scope>
    <source>
        <strain evidence="2 3">F2A</strain>
    </source>
</reference>
<evidence type="ECO:0000256" key="1">
    <source>
        <dbReference type="SAM" id="Phobius"/>
    </source>
</evidence>
<feature type="transmembrane region" description="Helical" evidence="1">
    <location>
        <begin position="12"/>
        <end position="36"/>
    </location>
</feature>
<dbReference type="RefSeq" id="WP_201093596.1">
    <property type="nucleotide sequence ID" value="NZ_CP067393.1"/>
</dbReference>
<evidence type="ECO:0000313" key="3">
    <source>
        <dbReference type="Proteomes" id="UP000595278"/>
    </source>
</evidence>
<dbReference type="AlphaFoldDB" id="A0A974NG09"/>
<dbReference type="InterPro" id="IPR006481">
    <property type="entry name" value="Phage_lambda_GpS_holin"/>
</dbReference>
<name>A0A974NG09_9GAMM</name>
<organism evidence="2 3">
    <name type="scientific">Entomomonas asaccharolytica</name>
    <dbReference type="NCBI Taxonomy" id="2785331"/>
    <lineage>
        <taxon>Bacteria</taxon>
        <taxon>Pseudomonadati</taxon>
        <taxon>Pseudomonadota</taxon>
        <taxon>Gammaproteobacteria</taxon>
        <taxon>Pseudomonadales</taxon>
        <taxon>Pseudomonadaceae</taxon>
        <taxon>Entomomonas</taxon>
    </lineage>
</organism>
<keyword evidence="1" id="KW-0812">Transmembrane</keyword>
<dbReference type="NCBIfam" id="TIGR01594">
    <property type="entry name" value="holin_lambda"/>
    <property type="match status" value="1"/>
</dbReference>
<dbReference type="KEGG" id="eaz:JHT90_02255"/>
<protein>
    <submittedName>
        <fullName evidence="2">Phage holin, lambda family</fullName>
    </submittedName>
</protein>
<dbReference type="EMBL" id="CP067393">
    <property type="protein sequence ID" value="QQP86096.1"/>
    <property type="molecule type" value="Genomic_DNA"/>
</dbReference>